<feature type="transmembrane region" description="Helical" evidence="8">
    <location>
        <begin position="194"/>
        <end position="212"/>
    </location>
</feature>
<evidence type="ECO:0000256" key="3">
    <source>
        <dbReference type="ARBA" id="ARBA00022692"/>
    </source>
</evidence>
<name>A0A914Z464_9BILA</name>
<evidence type="ECO:0000256" key="5">
    <source>
        <dbReference type="ARBA" id="ARBA00023136"/>
    </source>
</evidence>
<dbReference type="GO" id="GO:0046872">
    <property type="term" value="F:metal ion binding"/>
    <property type="evidence" value="ECO:0007669"/>
    <property type="project" value="UniProtKB-KW"/>
</dbReference>
<keyword evidence="4 8" id="KW-1133">Transmembrane helix</keyword>
<evidence type="ECO:0000256" key="1">
    <source>
        <dbReference type="ARBA" id="ARBA00004141"/>
    </source>
</evidence>
<feature type="binding site" evidence="6">
    <location>
        <position position="299"/>
    </location>
    <ligand>
        <name>Zn(2+)</name>
        <dbReference type="ChEBI" id="CHEBI:29105"/>
    </ligand>
</feature>
<dbReference type="PANTHER" id="PTHR20855:SF127">
    <property type="entry name" value="PROGESTIN AND ADIPOQ RECEPTOR-LIKE PROTEIN 1"/>
    <property type="match status" value="1"/>
</dbReference>
<proteinExistence type="inferred from homology"/>
<dbReference type="InterPro" id="IPR004254">
    <property type="entry name" value="AdipoR/HlyIII-related"/>
</dbReference>
<evidence type="ECO:0000313" key="9">
    <source>
        <dbReference type="Proteomes" id="UP000887577"/>
    </source>
</evidence>
<feature type="binding site" evidence="6">
    <location>
        <position position="295"/>
    </location>
    <ligand>
        <name>Zn(2+)</name>
        <dbReference type="ChEBI" id="CHEBI:29105"/>
    </ligand>
</feature>
<dbReference type="GO" id="GO:0005886">
    <property type="term" value="C:plasma membrane"/>
    <property type="evidence" value="ECO:0007669"/>
    <property type="project" value="TreeGrafter"/>
</dbReference>
<feature type="transmembrane region" description="Helical" evidence="8">
    <location>
        <begin position="224"/>
        <end position="245"/>
    </location>
</feature>
<feature type="compositionally biased region" description="Basic and acidic residues" evidence="7">
    <location>
        <begin position="21"/>
        <end position="38"/>
    </location>
</feature>
<feature type="transmembrane region" description="Helical" evidence="8">
    <location>
        <begin position="98"/>
        <end position="117"/>
    </location>
</feature>
<accession>A0A914Z464</accession>
<keyword evidence="9" id="KW-1185">Reference proteome</keyword>
<dbReference type="GO" id="GO:0038023">
    <property type="term" value="F:signaling receptor activity"/>
    <property type="evidence" value="ECO:0007669"/>
    <property type="project" value="TreeGrafter"/>
</dbReference>
<evidence type="ECO:0000256" key="2">
    <source>
        <dbReference type="ARBA" id="ARBA00007018"/>
    </source>
</evidence>
<evidence type="ECO:0000256" key="4">
    <source>
        <dbReference type="ARBA" id="ARBA00022989"/>
    </source>
</evidence>
<feature type="binding site" evidence="6">
    <location>
        <position position="149"/>
    </location>
    <ligand>
        <name>Zn(2+)</name>
        <dbReference type="ChEBI" id="CHEBI:29105"/>
    </ligand>
</feature>
<feature type="transmembrane region" description="Helical" evidence="8">
    <location>
        <begin position="257"/>
        <end position="277"/>
    </location>
</feature>
<dbReference type="Pfam" id="PF03006">
    <property type="entry name" value="HlyIII"/>
    <property type="match status" value="1"/>
</dbReference>
<sequence>MNDKSDGKAEKSTNASVLRKRNMDQRDEKIKDNGKIEDPGDEIDAIEKTAKWVAQSFKMLPEWLQDNEYLHSGHRPPMPSFTDCFKSIFSIHSETGNIWTHLIGCVSFFFIALWFLTHSSDKVALQEKVVFSFFFAGAILCLGCSWLFHTLTCHSPFVLKFFRKLDYTGISLLIIGSFVPWLYYGFYCRSVPKYLYISMITIFGIAAIIVSMSDKFTQPNFRHIRALVFVIMGLSAVFPAFHLMYTDGLEKLVNENSFIPLVIMAFLYIFGAMLYGARIPEKYFPGKCDIWFQSHQLFHICVVVAALVHWYGVQKMAFLRLNDQC</sequence>
<feature type="transmembrane region" description="Helical" evidence="8">
    <location>
        <begin position="297"/>
        <end position="313"/>
    </location>
</feature>
<protein>
    <submittedName>
        <fullName evidence="10">Adiponectin receptor protein</fullName>
    </submittedName>
</protein>
<dbReference type="GO" id="GO:0033211">
    <property type="term" value="P:adiponectin-activated signaling pathway"/>
    <property type="evidence" value="ECO:0007669"/>
    <property type="project" value="TreeGrafter"/>
</dbReference>
<keyword evidence="5 8" id="KW-0472">Membrane</keyword>
<dbReference type="WBParaSite" id="PSU_v2.g7489.t1">
    <property type="protein sequence ID" value="PSU_v2.g7489.t1"/>
    <property type="gene ID" value="PSU_v2.g7489"/>
</dbReference>
<keyword evidence="6" id="KW-0479">Metal-binding</keyword>
<feature type="compositionally biased region" description="Basic and acidic residues" evidence="7">
    <location>
        <begin position="1"/>
        <end position="11"/>
    </location>
</feature>
<keyword evidence="6" id="KW-0862">Zinc</keyword>
<reference evidence="10" key="1">
    <citation type="submission" date="2022-11" db="UniProtKB">
        <authorList>
            <consortium name="WormBaseParasite"/>
        </authorList>
    </citation>
    <scope>IDENTIFICATION</scope>
</reference>
<evidence type="ECO:0000313" key="10">
    <source>
        <dbReference type="WBParaSite" id="PSU_v2.g7489.t1"/>
    </source>
</evidence>
<feature type="region of interest" description="Disordered" evidence="7">
    <location>
        <begin position="1"/>
        <end position="39"/>
    </location>
</feature>
<feature type="transmembrane region" description="Helical" evidence="8">
    <location>
        <begin position="129"/>
        <end position="148"/>
    </location>
</feature>
<dbReference type="Proteomes" id="UP000887577">
    <property type="component" value="Unplaced"/>
</dbReference>
<dbReference type="AlphaFoldDB" id="A0A914Z464"/>
<feature type="transmembrane region" description="Helical" evidence="8">
    <location>
        <begin position="168"/>
        <end position="187"/>
    </location>
</feature>
<dbReference type="PANTHER" id="PTHR20855">
    <property type="entry name" value="ADIPOR/PROGESTIN RECEPTOR-RELATED"/>
    <property type="match status" value="1"/>
</dbReference>
<organism evidence="9 10">
    <name type="scientific">Panagrolaimus superbus</name>
    <dbReference type="NCBI Taxonomy" id="310955"/>
    <lineage>
        <taxon>Eukaryota</taxon>
        <taxon>Metazoa</taxon>
        <taxon>Ecdysozoa</taxon>
        <taxon>Nematoda</taxon>
        <taxon>Chromadorea</taxon>
        <taxon>Rhabditida</taxon>
        <taxon>Tylenchina</taxon>
        <taxon>Panagrolaimomorpha</taxon>
        <taxon>Panagrolaimoidea</taxon>
        <taxon>Panagrolaimidae</taxon>
        <taxon>Panagrolaimus</taxon>
    </lineage>
</organism>
<keyword evidence="3 8" id="KW-0812">Transmembrane</keyword>
<evidence type="ECO:0000256" key="8">
    <source>
        <dbReference type="SAM" id="Phobius"/>
    </source>
</evidence>
<evidence type="ECO:0000256" key="6">
    <source>
        <dbReference type="PIRSR" id="PIRSR604254-1"/>
    </source>
</evidence>
<comment type="subcellular location">
    <subcellularLocation>
        <location evidence="1">Membrane</location>
        <topology evidence="1">Multi-pass membrane protein</topology>
    </subcellularLocation>
</comment>
<comment type="similarity">
    <text evidence="2">Belongs to the ADIPOR family.</text>
</comment>
<evidence type="ECO:0000256" key="7">
    <source>
        <dbReference type="SAM" id="MobiDB-lite"/>
    </source>
</evidence>